<dbReference type="Proteomes" id="UP001500238">
    <property type="component" value="Unassembled WGS sequence"/>
</dbReference>
<dbReference type="RefSeq" id="WP_163958335.1">
    <property type="nucleotide sequence ID" value="NZ_BAAAES010000009.1"/>
</dbReference>
<comment type="caution">
    <text evidence="1">The sequence shown here is derived from an EMBL/GenBank/DDBJ whole genome shotgun (WGS) entry which is preliminary data.</text>
</comment>
<protein>
    <submittedName>
        <fullName evidence="1">SapC family protein</fullName>
    </submittedName>
</protein>
<evidence type="ECO:0000313" key="1">
    <source>
        <dbReference type="EMBL" id="GAA0673064.1"/>
    </source>
</evidence>
<reference evidence="1 2" key="1">
    <citation type="journal article" date="2019" name="Int. J. Syst. Evol. Microbiol.">
        <title>The Global Catalogue of Microorganisms (GCM) 10K type strain sequencing project: providing services to taxonomists for standard genome sequencing and annotation.</title>
        <authorList>
            <consortium name="The Broad Institute Genomics Platform"/>
            <consortium name="The Broad Institute Genome Sequencing Center for Infectious Disease"/>
            <person name="Wu L."/>
            <person name="Ma J."/>
        </authorList>
    </citation>
    <scope>NUCLEOTIDE SEQUENCE [LARGE SCALE GENOMIC DNA]</scope>
    <source>
        <strain evidence="1 2">JCM 14603</strain>
    </source>
</reference>
<organism evidence="1 2">
    <name type="scientific">Sphingomonas insulae</name>
    <dbReference type="NCBI Taxonomy" id="424800"/>
    <lineage>
        <taxon>Bacteria</taxon>
        <taxon>Pseudomonadati</taxon>
        <taxon>Pseudomonadota</taxon>
        <taxon>Alphaproteobacteria</taxon>
        <taxon>Sphingomonadales</taxon>
        <taxon>Sphingomonadaceae</taxon>
        <taxon>Sphingomonas</taxon>
    </lineage>
</organism>
<gene>
    <name evidence="1" type="ORF">GCM10009102_25730</name>
</gene>
<proteinExistence type="predicted"/>
<dbReference type="InterPro" id="IPR010836">
    <property type="entry name" value="SapC"/>
</dbReference>
<sequence>MASVLLNNVDHRDLRVAVGHHARYGDAINQTRVFPAEFEELQREYAILLRRDDAGALYATVLLGLDPDENLFLDGERWDARYVPATRARGPFSIGVDADGEPMVYVDIDDPRIVADGEPVFRELGGNAPLLDHVSAMLQRIYVGLETEQAMFAAFDAAGLLEPATLQLDLGEGRRYNIPDHWTIDAGRLAALDGDALERLHRADLLRSAMWIASSLGNLRHLIDRKLRSEAGG</sequence>
<accession>A0ABN1HY38</accession>
<dbReference type="Pfam" id="PF07277">
    <property type="entry name" value="SapC"/>
    <property type="match status" value="1"/>
</dbReference>
<evidence type="ECO:0000313" key="2">
    <source>
        <dbReference type="Proteomes" id="UP001500238"/>
    </source>
</evidence>
<name>A0ABN1HY38_9SPHN</name>
<keyword evidence="2" id="KW-1185">Reference proteome</keyword>
<dbReference type="EMBL" id="BAAAES010000009">
    <property type="protein sequence ID" value="GAA0673064.1"/>
    <property type="molecule type" value="Genomic_DNA"/>
</dbReference>